<dbReference type="Pfam" id="PF02899">
    <property type="entry name" value="Phage_int_SAM_1"/>
    <property type="match status" value="1"/>
</dbReference>
<name>A0A1I2ZPC6_9FIRM</name>
<comment type="function">
    <text evidence="1">Site-specific tyrosine recombinase, which acts by catalyzing the cutting and rejoining of the recombining DNA molecules.</text>
</comment>
<dbReference type="InterPro" id="IPR010998">
    <property type="entry name" value="Integrase_recombinase_N"/>
</dbReference>
<gene>
    <name evidence="9" type="ORF">SAMN05660649_05039</name>
</gene>
<dbReference type="OrthoDB" id="9785687at2"/>
<evidence type="ECO:0000256" key="5">
    <source>
        <dbReference type="ARBA" id="ARBA00023172"/>
    </source>
</evidence>
<dbReference type="InterPro" id="IPR050090">
    <property type="entry name" value="Tyrosine_recombinase_XerCD"/>
</dbReference>
<dbReference type="Pfam" id="PF00589">
    <property type="entry name" value="Phage_integrase"/>
    <property type="match status" value="1"/>
</dbReference>
<reference evidence="10" key="1">
    <citation type="submission" date="2016-10" db="EMBL/GenBank/DDBJ databases">
        <authorList>
            <person name="Varghese N."/>
            <person name="Submissions S."/>
        </authorList>
    </citation>
    <scope>NUCLEOTIDE SEQUENCE [LARGE SCALE GENOMIC DNA]</scope>
    <source>
        <strain evidence="10">DSM 17038</strain>
    </source>
</reference>
<keyword evidence="10" id="KW-1185">Reference proteome</keyword>
<feature type="domain" description="Core-binding (CB)" evidence="8">
    <location>
        <begin position="1"/>
        <end position="96"/>
    </location>
</feature>
<evidence type="ECO:0000259" key="7">
    <source>
        <dbReference type="PROSITE" id="PS51898"/>
    </source>
</evidence>
<keyword evidence="3" id="KW-0229">DNA integration</keyword>
<dbReference type="GO" id="GO:0003677">
    <property type="term" value="F:DNA binding"/>
    <property type="evidence" value="ECO:0007669"/>
    <property type="project" value="UniProtKB-UniRule"/>
</dbReference>
<dbReference type="InterPro" id="IPR004107">
    <property type="entry name" value="Integrase_SAM-like_N"/>
</dbReference>
<evidence type="ECO:0000256" key="2">
    <source>
        <dbReference type="ARBA" id="ARBA00008857"/>
    </source>
</evidence>
<evidence type="ECO:0000313" key="10">
    <source>
        <dbReference type="Proteomes" id="UP000199337"/>
    </source>
</evidence>
<proteinExistence type="inferred from homology"/>
<accession>A0A1I2ZPC6</accession>
<dbReference type="Proteomes" id="UP000199337">
    <property type="component" value="Unassembled WGS sequence"/>
</dbReference>
<dbReference type="PANTHER" id="PTHR30349:SF41">
    <property type="entry name" value="INTEGRASE_RECOMBINASE PROTEIN MJ0367-RELATED"/>
    <property type="match status" value="1"/>
</dbReference>
<dbReference type="PANTHER" id="PTHR30349">
    <property type="entry name" value="PHAGE INTEGRASE-RELATED"/>
    <property type="match status" value="1"/>
</dbReference>
<protein>
    <submittedName>
        <fullName evidence="9">Integrase/recombinase XerD</fullName>
    </submittedName>
</protein>
<evidence type="ECO:0000259" key="8">
    <source>
        <dbReference type="PROSITE" id="PS51900"/>
    </source>
</evidence>
<dbReference type="InterPro" id="IPR044068">
    <property type="entry name" value="CB"/>
</dbReference>
<dbReference type="InterPro" id="IPR011010">
    <property type="entry name" value="DNA_brk_join_enz"/>
</dbReference>
<dbReference type="PROSITE" id="PS51900">
    <property type="entry name" value="CB"/>
    <property type="match status" value="1"/>
</dbReference>
<evidence type="ECO:0000256" key="4">
    <source>
        <dbReference type="ARBA" id="ARBA00023125"/>
    </source>
</evidence>
<dbReference type="InterPro" id="IPR002104">
    <property type="entry name" value="Integrase_catalytic"/>
</dbReference>
<dbReference type="InterPro" id="IPR013762">
    <property type="entry name" value="Integrase-like_cat_sf"/>
</dbReference>
<evidence type="ECO:0000313" key="9">
    <source>
        <dbReference type="EMBL" id="SFH39359.1"/>
    </source>
</evidence>
<dbReference type="GO" id="GO:0015074">
    <property type="term" value="P:DNA integration"/>
    <property type="evidence" value="ECO:0007669"/>
    <property type="project" value="UniProtKB-KW"/>
</dbReference>
<dbReference type="EMBL" id="FOOX01000033">
    <property type="protein sequence ID" value="SFH39359.1"/>
    <property type="molecule type" value="Genomic_DNA"/>
</dbReference>
<organism evidence="9 10">
    <name type="scientific">Desulfotruncus arcticus DSM 17038</name>
    <dbReference type="NCBI Taxonomy" id="1121424"/>
    <lineage>
        <taxon>Bacteria</taxon>
        <taxon>Bacillati</taxon>
        <taxon>Bacillota</taxon>
        <taxon>Clostridia</taxon>
        <taxon>Eubacteriales</taxon>
        <taxon>Desulfallaceae</taxon>
        <taxon>Desulfotruncus</taxon>
    </lineage>
</organism>
<dbReference type="PROSITE" id="PS51898">
    <property type="entry name" value="TYR_RECOMBINASE"/>
    <property type="match status" value="1"/>
</dbReference>
<sequence>MQNLLDMFVTECEFKNLSPLTVKTYKTDIGYLIEFLEGIKVKDWEKVGLPHLKKWVVEMQKRPKYLGTNRELEAQLSPFTINKRIRSVKSFLAWAYSEEYIAKDLAKQFKKIKQPQKIIQTFDLDVVKEWLDGFELDTFTGHRNYTIISTLLDCGLRISELTGLKVRDVELKECYLIVMGKGSKQRIVPFSLELRKRLIKYLRHREKSGHDAKEGYLFPNIEGGRLSPVTIGHTITETGRKVGLTGEKISCHTFRHTFAKNYIVNGGDVFSLQKILGHTSLAMVRHYTNLDNTDVINAHRKVSPLTHMKSK</sequence>
<evidence type="ECO:0000256" key="6">
    <source>
        <dbReference type="PROSITE-ProRule" id="PRU01248"/>
    </source>
</evidence>
<dbReference type="RefSeq" id="WP_092476042.1">
    <property type="nucleotide sequence ID" value="NZ_FOOX01000033.1"/>
</dbReference>
<evidence type="ECO:0000256" key="3">
    <source>
        <dbReference type="ARBA" id="ARBA00022908"/>
    </source>
</evidence>
<dbReference type="Gene3D" id="1.10.443.10">
    <property type="entry name" value="Intergrase catalytic core"/>
    <property type="match status" value="1"/>
</dbReference>
<keyword evidence="4 6" id="KW-0238">DNA-binding</keyword>
<dbReference type="SUPFAM" id="SSF56349">
    <property type="entry name" value="DNA breaking-rejoining enzymes"/>
    <property type="match status" value="1"/>
</dbReference>
<feature type="domain" description="Tyr recombinase" evidence="7">
    <location>
        <begin position="117"/>
        <end position="300"/>
    </location>
</feature>
<comment type="similarity">
    <text evidence="2">Belongs to the 'phage' integrase family.</text>
</comment>
<keyword evidence="5" id="KW-0233">DNA recombination</keyword>
<dbReference type="Gene3D" id="1.10.150.130">
    <property type="match status" value="1"/>
</dbReference>
<evidence type="ECO:0000256" key="1">
    <source>
        <dbReference type="ARBA" id="ARBA00003283"/>
    </source>
</evidence>
<dbReference type="AlphaFoldDB" id="A0A1I2ZPC6"/>
<dbReference type="STRING" id="341036.SAMN05660649_05039"/>
<dbReference type="GO" id="GO:0006310">
    <property type="term" value="P:DNA recombination"/>
    <property type="evidence" value="ECO:0007669"/>
    <property type="project" value="UniProtKB-KW"/>
</dbReference>